<dbReference type="OrthoDB" id="72441at2759"/>
<sequence>MSGPDHKHGSEDAEAGPSKAPYSPPASVVPPHTEYDEENFESIASSLEARRTERSIYHTLLGKKDKVKSRFEAHRAQRGYPVDDGEEEEEIEEGVQDPVIQEQRRDLRPATHAGIEALEAQDKVDGIVLIKDGEELKSSEEWTHEAVNMALEKPGYVWDVLFENQRGIFLLGKAYFSSRTLLPADPSPFTLPCRSLPSASSFTVSEPSNHLSNESTIRRTKADRSNAHTSQKDKKRSIVTAYTLDTFQTPSPAWKWVTPWMVNMKNGTDEAGWRYNVWFKKTGWRSHAGSLGANGYVRRREWVRLRCLPMEEEKDKTRSLWTGCVWRNGTLGCRPLMMPTSGG</sequence>
<feature type="region of interest" description="Disordered" evidence="1">
    <location>
        <begin position="1"/>
        <end position="51"/>
    </location>
</feature>
<feature type="compositionally biased region" description="Basic and acidic residues" evidence="1">
    <location>
        <begin position="1"/>
        <end position="11"/>
    </location>
</feature>
<feature type="compositionally biased region" description="Basic and acidic residues" evidence="1">
    <location>
        <begin position="216"/>
        <end position="232"/>
    </location>
</feature>
<keyword evidence="3" id="KW-1185">Reference proteome</keyword>
<dbReference type="STRING" id="4999.A0A1Y1UHN4"/>
<dbReference type="RefSeq" id="XP_021870664.1">
    <property type="nucleotide sequence ID" value="XM_022014119.1"/>
</dbReference>
<dbReference type="Proteomes" id="UP000193218">
    <property type="component" value="Unassembled WGS sequence"/>
</dbReference>
<feature type="region of interest" description="Disordered" evidence="1">
    <location>
        <begin position="200"/>
        <end position="234"/>
    </location>
</feature>
<feature type="compositionally biased region" description="Acidic residues" evidence="1">
    <location>
        <begin position="83"/>
        <end position="95"/>
    </location>
</feature>
<feature type="compositionally biased region" description="Polar residues" evidence="1">
    <location>
        <begin position="200"/>
        <end position="215"/>
    </location>
</feature>
<dbReference type="InParanoid" id="A0A1Y1UHN4"/>
<accession>A0A1Y1UHN4</accession>
<organism evidence="2 3">
    <name type="scientific">Kockovaella imperatae</name>
    <dbReference type="NCBI Taxonomy" id="4999"/>
    <lineage>
        <taxon>Eukaryota</taxon>
        <taxon>Fungi</taxon>
        <taxon>Dikarya</taxon>
        <taxon>Basidiomycota</taxon>
        <taxon>Agaricomycotina</taxon>
        <taxon>Tremellomycetes</taxon>
        <taxon>Tremellales</taxon>
        <taxon>Cuniculitremaceae</taxon>
        <taxon>Kockovaella</taxon>
    </lineage>
</organism>
<evidence type="ECO:0000256" key="1">
    <source>
        <dbReference type="SAM" id="MobiDB-lite"/>
    </source>
</evidence>
<evidence type="ECO:0000313" key="3">
    <source>
        <dbReference type="Proteomes" id="UP000193218"/>
    </source>
</evidence>
<reference evidence="2 3" key="1">
    <citation type="submission" date="2017-03" db="EMBL/GenBank/DDBJ databases">
        <title>Widespread Adenine N6-methylation of Active Genes in Fungi.</title>
        <authorList>
            <consortium name="DOE Joint Genome Institute"/>
            <person name="Mondo S.J."/>
            <person name="Dannebaum R.O."/>
            <person name="Kuo R.C."/>
            <person name="Louie K.B."/>
            <person name="Bewick A.J."/>
            <person name="Labutti K."/>
            <person name="Haridas S."/>
            <person name="Kuo A."/>
            <person name="Salamov A."/>
            <person name="Ahrendt S.R."/>
            <person name="Lau R."/>
            <person name="Bowen B.P."/>
            <person name="Lipzen A."/>
            <person name="Sullivan W."/>
            <person name="Andreopoulos W.B."/>
            <person name="Clum A."/>
            <person name="Lindquist E."/>
            <person name="Daum C."/>
            <person name="Northen T.R."/>
            <person name="Ramamoorthy G."/>
            <person name="Schmitz R.J."/>
            <person name="Gryganskyi A."/>
            <person name="Culley D."/>
            <person name="Magnuson J."/>
            <person name="James T.Y."/>
            <person name="O'Malley M.A."/>
            <person name="Stajich J.E."/>
            <person name="Spatafora J.W."/>
            <person name="Visel A."/>
            <person name="Grigoriev I.V."/>
        </authorList>
    </citation>
    <scope>NUCLEOTIDE SEQUENCE [LARGE SCALE GENOMIC DNA]</scope>
    <source>
        <strain evidence="2 3">NRRL Y-17943</strain>
    </source>
</reference>
<protein>
    <recommendedName>
        <fullName evidence="4">Peroxin domain-containing protein</fullName>
    </recommendedName>
</protein>
<dbReference type="GeneID" id="33555927"/>
<evidence type="ECO:0000313" key="2">
    <source>
        <dbReference type="EMBL" id="ORX36595.1"/>
    </source>
</evidence>
<dbReference type="AlphaFoldDB" id="A0A1Y1UHN4"/>
<feature type="region of interest" description="Disordered" evidence="1">
    <location>
        <begin position="75"/>
        <end position="96"/>
    </location>
</feature>
<dbReference type="EMBL" id="NBSH01000007">
    <property type="protein sequence ID" value="ORX36595.1"/>
    <property type="molecule type" value="Genomic_DNA"/>
</dbReference>
<name>A0A1Y1UHN4_9TREE</name>
<comment type="caution">
    <text evidence="2">The sequence shown here is derived from an EMBL/GenBank/DDBJ whole genome shotgun (WGS) entry which is preliminary data.</text>
</comment>
<evidence type="ECO:0008006" key="4">
    <source>
        <dbReference type="Google" id="ProtNLM"/>
    </source>
</evidence>
<gene>
    <name evidence="2" type="ORF">BD324DRAFT_608719</name>
</gene>
<proteinExistence type="predicted"/>